<dbReference type="VEuPathDB" id="TriTrypDB:ADEAN_000848800"/>
<keyword evidence="4" id="KW-1185">Reference proteome</keyword>
<dbReference type="Proteomes" id="UP000515908">
    <property type="component" value="Chromosome 19"/>
</dbReference>
<evidence type="ECO:0000256" key="1">
    <source>
        <dbReference type="SAM" id="MobiDB-lite"/>
    </source>
</evidence>
<dbReference type="SUPFAM" id="SSF48464">
    <property type="entry name" value="ENTH/VHS domain"/>
    <property type="match status" value="1"/>
</dbReference>
<dbReference type="AlphaFoldDB" id="A0A7G2CPR7"/>
<feature type="domain" description="CID" evidence="2">
    <location>
        <begin position="1"/>
        <end position="138"/>
    </location>
</feature>
<name>A0A7G2CPR7_9TRYP</name>
<dbReference type="InterPro" id="IPR008942">
    <property type="entry name" value="ENTH_VHS"/>
</dbReference>
<proteinExistence type="predicted"/>
<accession>A0A7G2CPR7</accession>
<evidence type="ECO:0000313" key="3">
    <source>
        <dbReference type="EMBL" id="CAD2220964.1"/>
    </source>
</evidence>
<dbReference type="OrthoDB" id="273217at2759"/>
<sequence>MEQFEAQVESLNKESNELITNVIQSLITVVKEAQKSPQLVALVIAKRFVEEKMDSSFPVVCLLDALVQQGHSGVNKNVINLVLQELWPLLYPLLEGYRLPAHAALKEKVQRIVRRWQQRQRLDPKIVEELLNRMDPPPPTVEQKEEDKPSTKESKESSGAVVSLLDRGYSQAQVQNYREVLRNCVRLMEQLPPARATAYAEVISQERLSGPTPTAIEILKGVLVELRREVHQGTMQQTEGPATTAVEREEGEEARVALGRLLNQLQQTNQSTTTVSTVNHPYTVHYTHPLFNDVAQNRSVGQRSGFGDLRPHPLSSSSGDNYYPRRGEGKANPFRVPVDLVRAGVVRRAFPSPQEWLEAKDMASLALYEARVSNRGANAKRARDDANQRE</sequence>
<feature type="compositionally biased region" description="Basic and acidic residues" evidence="1">
    <location>
        <begin position="142"/>
        <end position="156"/>
    </location>
</feature>
<dbReference type="PROSITE" id="PS51391">
    <property type="entry name" value="CID"/>
    <property type="match status" value="1"/>
</dbReference>
<reference evidence="3 4" key="1">
    <citation type="submission" date="2020-08" db="EMBL/GenBank/DDBJ databases">
        <authorList>
            <person name="Newling K."/>
            <person name="Davey J."/>
            <person name="Forrester S."/>
        </authorList>
    </citation>
    <scope>NUCLEOTIDE SEQUENCE [LARGE SCALE GENOMIC DNA]</scope>
    <source>
        <strain evidence="4">Crithidia deanei Carvalho (ATCC PRA-265)</strain>
    </source>
</reference>
<organism evidence="3 4">
    <name type="scientific">Angomonas deanei</name>
    <dbReference type="NCBI Taxonomy" id="59799"/>
    <lineage>
        <taxon>Eukaryota</taxon>
        <taxon>Discoba</taxon>
        <taxon>Euglenozoa</taxon>
        <taxon>Kinetoplastea</taxon>
        <taxon>Metakinetoplastina</taxon>
        <taxon>Trypanosomatida</taxon>
        <taxon>Trypanosomatidae</taxon>
        <taxon>Strigomonadinae</taxon>
        <taxon>Angomonas</taxon>
    </lineage>
</organism>
<evidence type="ECO:0000313" key="4">
    <source>
        <dbReference type="Proteomes" id="UP000515908"/>
    </source>
</evidence>
<feature type="region of interest" description="Disordered" evidence="1">
    <location>
        <begin position="301"/>
        <end position="331"/>
    </location>
</feature>
<evidence type="ECO:0000259" key="2">
    <source>
        <dbReference type="PROSITE" id="PS51391"/>
    </source>
</evidence>
<dbReference type="Gene3D" id="1.25.40.90">
    <property type="match status" value="1"/>
</dbReference>
<dbReference type="EMBL" id="LR877163">
    <property type="protein sequence ID" value="CAD2220964.1"/>
    <property type="molecule type" value="Genomic_DNA"/>
</dbReference>
<protein>
    <recommendedName>
        <fullName evidence="2">CID domain-containing protein</fullName>
    </recommendedName>
</protein>
<gene>
    <name evidence="3" type="ORF">ADEAN_000848800</name>
</gene>
<dbReference type="InterPro" id="IPR006569">
    <property type="entry name" value="CID_dom"/>
</dbReference>
<dbReference type="Pfam" id="PF04818">
    <property type="entry name" value="CID"/>
    <property type="match status" value="1"/>
</dbReference>
<feature type="region of interest" description="Disordered" evidence="1">
    <location>
        <begin position="127"/>
        <end position="160"/>
    </location>
</feature>